<accession>A0AAJ1WYP2</accession>
<evidence type="ECO:0000256" key="1">
    <source>
        <dbReference type="SAM" id="MobiDB-lite"/>
    </source>
</evidence>
<gene>
    <name evidence="3" type="ORF">ABS770_17720</name>
    <name evidence="2" type="ORF">QO001_003432</name>
</gene>
<proteinExistence type="predicted"/>
<evidence type="ECO:0000313" key="3">
    <source>
        <dbReference type="EMBL" id="MER2290106.1"/>
    </source>
</evidence>
<comment type="caution">
    <text evidence="2">The sequence shown here is derived from an EMBL/GenBank/DDBJ whole genome shotgun (WGS) entry which is preliminary data.</text>
</comment>
<sequence>MTKTHPERPSETAASTNAGALGPSVRRHLGQTLRSAYADTLAAPISQRLEALVQQLAKPKP</sequence>
<organism evidence="2 4">
    <name type="scientific">Methylobacterium brachiatum</name>
    <dbReference type="NCBI Taxonomy" id="269660"/>
    <lineage>
        <taxon>Bacteria</taxon>
        <taxon>Pseudomonadati</taxon>
        <taxon>Pseudomonadota</taxon>
        <taxon>Alphaproteobacteria</taxon>
        <taxon>Hyphomicrobiales</taxon>
        <taxon>Methylobacteriaceae</taxon>
        <taxon>Methylobacterium</taxon>
    </lineage>
</organism>
<evidence type="ECO:0008006" key="6">
    <source>
        <dbReference type="Google" id="ProtNLM"/>
    </source>
</evidence>
<evidence type="ECO:0000313" key="5">
    <source>
        <dbReference type="Proteomes" id="UP001432995"/>
    </source>
</evidence>
<evidence type="ECO:0000313" key="2">
    <source>
        <dbReference type="EMBL" id="MDQ0544498.1"/>
    </source>
</evidence>
<reference evidence="3" key="2">
    <citation type="submission" date="2024-06" db="EMBL/GenBank/DDBJ databases">
        <authorList>
            <person name="Campbell A.G."/>
        </authorList>
    </citation>
    <scope>NUCLEOTIDE SEQUENCE</scope>
    <source>
        <strain evidence="3">EM17</strain>
    </source>
</reference>
<dbReference type="Proteomes" id="UP001432995">
    <property type="component" value="Unassembled WGS sequence"/>
</dbReference>
<reference evidence="2" key="1">
    <citation type="submission" date="2023-07" db="EMBL/GenBank/DDBJ databases">
        <title>Genomic Encyclopedia of Type Strains, Phase IV (KMG-IV): sequencing the most valuable type-strain genomes for metagenomic binning, comparative biology and taxonomic classification.</title>
        <authorList>
            <person name="Goeker M."/>
        </authorList>
    </citation>
    <scope>NUCLEOTIDE SEQUENCE</scope>
    <source>
        <strain evidence="2">DSM 19569</strain>
    </source>
</reference>
<keyword evidence="5" id="KW-1185">Reference proteome</keyword>
<name>A0AAJ1WYP2_9HYPH</name>
<feature type="region of interest" description="Disordered" evidence="1">
    <location>
        <begin position="1"/>
        <end position="27"/>
    </location>
</feature>
<protein>
    <recommendedName>
        <fullName evidence="6">Anti-sigma factor NepR domain-containing protein</fullName>
    </recommendedName>
</protein>
<feature type="compositionally biased region" description="Basic and acidic residues" evidence="1">
    <location>
        <begin position="1"/>
        <end position="10"/>
    </location>
</feature>
<dbReference type="GeneID" id="90833358"/>
<dbReference type="AlphaFoldDB" id="A0AAJ1WYP2"/>
<dbReference type="Proteomes" id="UP001223420">
    <property type="component" value="Unassembled WGS sequence"/>
</dbReference>
<dbReference type="EMBL" id="JAUSWL010000005">
    <property type="protein sequence ID" value="MDQ0544498.1"/>
    <property type="molecule type" value="Genomic_DNA"/>
</dbReference>
<dbReference type="RefSeq" id="WP_007563209.1">
    <property type="nucleotide sequence ID" value="NZ_FOQW01000011.1"/>
</dbReference>
<evidence type="ECO:0000313" key="4">
    <source>
        <dbReference type="Proteomes" id="UP001223420"/>
    </source>
</evidence>
<dbReference type="EMBL" id="JBELQD010000020">
    <property type="protein sequence ID" value="MER2290106.1"/>
    <property type="molecule type" value="Genomic_DNA"/>
</dbReference>